<evidence type="ECO:0000256" key="11">
    <source>
        <dbReference type="SAM" id="Coils"/>
    </source>
</evidence>
<evidence type="ECO:0000256" key="6">
    <source>
        <dbReference type="ARBA" id="ARBA00022824"/>
    </source>
</evidence>
<keyword evidence="10 13" id="KW-0472">Membrane</keyword>
<feature type="transmembrane region" description="Helical" evidence="13">
    <location>
        <begin position="287"/>
        <end position="310"/>
    </location>
</feature>
<gene>
    <name evidence="16" type="ORF">NA57DRAFT_39057</name>
</gene>
<evidence type="ECO:0000256" key="2">
    <source>
        <dbReference type="ARBA" id="ARBA00022448"/>
    </source>
</evidence>
<feature type="compositionally biased region" description="Basic and acidic residues" evidence="12">
    <location>
        <begin position="204"/>
        <end position="226"/>
    </location>
</feature>
<feature type="domain" description="C2" evidence="14">
    <location>
        <begin position="789"/>
        <end position="925"/>
    </location>
</feature>
<feature type="compositionally biased region" description="Acidic residues" evidence="12">
    <location>
        <begin position="97"/>
        <end position="117"/>
    </location>
</feature>
<feature type="domain" description="C2" evidence="14">
    <location>
        <begin position="574"/>
        <end position="703"/>
    </location>
</feature>
<evidence type="ECO:0000313" key="17">
    <source>
        <dbReference type="Proteomes" id="UP000799772"/>
    </source>
</evidence>
<feature type="domain" description="SMP-LTD" evidence="15">
    <location>
        <begin position="336"/>
        <end position="576"/>
    </location>
</feature>
<name>A0A9P4IFQ9_9PEZI</name>
<dbReference type="OrthoDB" id="419768at2759"/>
<comment type="caution">
    <text evidence="16">The sequence shown here is derived from an EMBL/GenBank/DDBJ whole genome shotgun (WGS) entry which is preliminary data.</text>
</comment>
<dbReference type="PANTHER" id="PTHR47348">
    <property type="entry name" value="MEIOTICALLY UP-REGULATED GENE 190 PROTEIN"/>
    <property type="match status" value="1"/>
</dbReference>
<evidence type="ECO:0000256" key="1">
    <source>
        <dbReference type="ARBA" id="ARBA00004586"/>
    </source>
</evidence>
<dbReference type="InterPro" id="IPR035892">
    <property type="entry name" value="C2_domain_sf"/>
</dbReference>
<feature type="compositionally biased region" description="Basic and acidic residues" evidence="12">
    <location>
        <begin position="152"/>
        <end position="163"/>
    </location>
</feature>
<dbReference type="GO" id="GO:0061817">
    <property type="term" value="P:endoplasmic reticulum-plasma membrane tethering"/>
    <property type="evidence" value="ECO:0007669"/>
    <property type="project" value="InterPro"/>
</dbReference>
<dbReference type="GO" id="GO:0008289">
    <property type="term" value="F:lipid binding"/>
    <property type="evidence" value="ECO:0007669"/>
    <property type="project" value="UniProtKB-KW"/>
</dbReference>
<dbReference type="Pfam" id="PF25669">
    <property type="entry name" value="SMP_MUG190-like"/>
    <property type="match status" value="1"/>
</dbReference>
<keyword evidence="5" id="KW-0677">Repeat</keyword>
<evidence type="ECO:0000256" key="4">
    <source>
        <dbReference type="ARBA" id="ARBA00022692"/>
    </source>
</evidence>
<dbReference type="CDD" id="cd21676">
    <property type="entry name" value="SMP_Mug190"/>
    <property type="match status" value="1"/>
</dbReference>
<feature type="region of interest" description="Disordered" evidence="12">
    <location>
        <begin position="411"/>
        <end position="446"/>
    </location>
</feature>
<feature type="compositionally biased region" description="Acidic residues" evidence="12">
    <location>
        <begin position="433"/>
        <end position="446"/>
    </location>
</feature>
<keyword evidence="7 13" id="KW-1133">Transmembrane helix</keyword>
<feature type="compositionally biased region" description="Polar residues" evidence="12">
    <location>
        <begin position="187"/>
        <end position="200"/>
    </location>
</feature>
<keyword evidence="17" id="KW-1185">Reference proteome</keyword>
<dbReference type="InterPro" id="IPR000008">
    <property type="entry name" value="C2_dom"/>
</dbReference>
<evidence type="ECO:0000256" key="12">
    <source>
        <dbReference type="SAM" id="MobiDB-lite"/>
    </source>
</evidence>
<dbReference type="Pfam" id="PF00168">
    <property type="entry name" value="C2"/>
    <property type="match status" value="2"/>
</dbReference>
<evidence type="ECO:0000256" key="13">
    <source>
        <dbReference type="SAM" id="Phobius"/>
    </source>
</evidence>
<evidence type="ECO:0000259" key="14">
    <source>
        <dbReference type="PROSITE" id="PS50004"/>
    </source>
</evidence>
<dbReference type="SMART" id="SM00239">
    <property type="entry name" value="C2"/>
    <property type="match status" value="2"/>
</dbReference>
<dbReference type="PANTHER" id="PTHR47348:SF2">
    <property type="entry name" value="MEIOTICALLY UP-REGULATED 190 PROTEIN"/>
    <property type="match status" value="1"/>
</dbReference>
<keyword evidence="11" id="KW-0175">Coiled coil</keyword>
<comment type="subcellular location">
    <subcellularLocation>
        <location evidence="1">Endoplasmic reticulum membrane</location>
    </subcellularLocation>
</comment>
<feature type="compositionally biased region" description="Basic and acidic residues" evidence="12">
    <location>
        <begin position="29"/>
        <end position="45"/>
    </location>
</feature>
<dbReference type="EMBL" id="ML978126">
    <property type="protein sequence ID" value="KAF2098498.1"/>
    <property type="molecule type" value="Genomic_DNA"/>
</dbReference>
<feature type="region of interest" description="Disordered" evidence="12">
    <location>
        <begin position="1123"/>
        <end position="1166"/>
    </location>
</feature>
<keyword evidence="2" id="KW-0813">Transport</keyword>
<evidence type="ECO:0008006" key="18">
    <source>
        <dbReference type="Google" id="ProtNLM"/>
    </source>
</evidence>
<dbReference type="Proteomes" id="UP000799772">
    <property type="component" value="Unassembled WGS sequence"/>
</dbReference>
<feature type="region of interest" description="Disordered" evidence="12">
    <location>
        <begin position="1"/>
        <end position="232"/>
    </location>
</feature>
<dbReference type="PROSITE" id="PS51847">
    <property type="entry name" value="SMP"/>
    <property type="match status" value="1"/>
</dbReference>
<dbReference type="InterPro" id="IPR037767">
    <property type="entry name" value="C2A_Mug190-like"/>
</dbReference>
<feature type="coiled-coil region" evidence="11">
    <location>
        <begin position="749"/>
        <end position="784"/>
    </location>
</feature>
<evidence type="ECO:0000256" key="8">
    <source>
        <dbReference type="ARBA" id="ARBA00023055"/>
    </source>
</evidence>
<keyword evidence="9" id="KW-0446">Lipid-binding</keyword>
<evidence type="ECO:0000259" key="15">
    <source>
        <dbReference type="PROSITE" id="PS51847"/>
    </source>
</evidence>
<dbReference type="Pfam" id="PF25331">
    <property type="entry name" value="C2_Mug190_3rd"/>
    <property type="match status" value="1"/>
</dbReference>
<keyword evidence="8" id="KW-0445">Lipid transport</keyword>
<dbReference type="InterPro" id="IPR057349">
    <property type="entry name" value="C2_Mug190_3rd"/>
</dbReference>
<reference evidence="16" key="1">
    <citation type="journal article" date="2020" name="Stud. Mycol.">
        <title>101 Dothideomycetes genomes: a test case for predicting lifestyles and emergence of pathogens.</title>
        <authorList>
            <person name="Haridas S."/>
            <person name="Albert R."/>
            <person name="Binder M."/>
            <person name="Bloem J."/>
            <person name="Labutti K."/>
            <person name="Salamov A."/>
            <person name="Andreopoulos B."/>
            <person name="Baker S."/>
            <person name="Barry K."/>
            <person name="Bills G."/>
            <person name="Bluhm B."/>
            <person name="Cannon C."/>
            <person name="Castanera R."/>
            <person name="Culley D."/>
            <person name="Daum C."/>
            <person name="Ezra D."/>
            <person name="Gonzalez J."/>
            <person name="Henrissat B."/>
            <person name="Kuo A."/>
            <person name="Liang C."/>
            <person name="Lipzen A."/>
            <person name="Lutzoni F."/>
            <person name="Magnuson J."/>
            <person name="Mondo S."/>
            <person name="Nolan M."/>
            <person name="Ohm R."/>
            <person name="Pangilinan J."/>
            <person name="Park H.-J."/>
            <person name="Ramirez L."/>
            <person name="Alfaro M."/>
            <person name="Sun H."/>
            <person name="Tritt A."/>
            <person name="Yoshinaga Y."/>
            <person name="Zwiers L.-H."/>
            <person name="Turgeon B."/>
            <person name="Goodwin S."/>
            <person name="Spatafora J."/>
            <person name="Crous P."/>
            <person name="Grigoriev I."/>
        </authorList>
    </citation>
    <scope>NUCLEOTIDE SEQUENCE</scope>
    <source>
        <strain evidence="16">CBS 133067</strain>
    </source>
</reference>
<keyword evidence="6" id="KW-0256">Endoplasmic reticulum</keyword>
<dbReference type="CDD" id="cd04052">
    <property type="entry name" value="C2B_Tricalbin-like"/>
    <property type="match status" value="1"/>
</dbReference>
<evidence type="ECO:0000256" key="3">
    <source>
        <dbReference type="ARBA" id="ARBA00022553"/>
    </source>
</evidence>
<evidence type="ECO:0000256" key="10">
    <source>
        <dbReference type="ARBA" id="ARBA00023136"/>
    </source>
</evidence>
<sequence>MEGQEDVEESRRKYKAPYTQKHPIPTVQHYREEKARRRADSGEEGRGEEDDVGPSKTRTVIETYQKIRHGIVGGDRGDGREEYPAVNQNAAGQAEAGDAEEEDEREDEGDEQDEEDKPDPQQAGPDSSAEVKDTSETVSNPDPKARRKEAKHSKDSRAEREVTDPVTHLPVMIHDFTGKDLKRVPSNEKTPGSTLRSATGLSAKGKDEKQLAEEESEGKGVHEGMERLFPPPDWESAKEELTRIFSLASTAGMLVVFGAMLAAYPLQEVFGFPHSIKNTWIRRAYKVLYPLVAIGLGWVANTAVKGWAAYKMKDVWDNEVWEAERRQGRKFAESQTPESTQWLNSLFASIWPLINPDLFTSLADTLEDVMQASLPKMVRMVSVEDIGQGSEALRILGVRWLPTGAAARSVTAEGKLKKPDDSQNNDRSQGQADEQEEQNVDEGMEAEEGDFVNMEIAFAYRSRAASGFGMKSKSKNAHLYLGFYLPANIKCPVWVELRGIVGVVRLRLQLTPDPPFFSLVTLTFLGQPKVDLSCIPLSKHSLNIMDFPVISNFVQSAVDAAMAEYVAPKSLTLDLKDMLVGDDFKKDTIARGVIVVRIKRAFDFKEGDAGIGPFKDGSADPYVSVGWAKFGKPVWSTRVILSDMHPHWEETAFVLVTPQELNVDERLRVQLWDSDRTTADDDLGRIEVDIKELMKGKESSGKMWDRVDGFRALKAGQDMPGKLEWSVGYYSKTRVSDEQMAQQTEDPDINTVEQLKEKVNEQAEQKLREAKKDESREIEQQKAQDFKMREDQMVISSPPLEEYPCGILSIQVHQITGLELEAINKNETSKKEDASDEMEEGDDLPSAYCTIILNHQKIFRTRTKPKNSKPFFNAGTEKFIRDWRNTEIHLAVRDARVHEDDPLLGIVYLPLGKLFSKRSQVNHFFPLSGGIGYGRVRLSIVFRSVQLQLPKNMLGWDYGTLEIMPEIKALDLPADLKKLRLKIRTNIAHGKAYAESELGEEGTPGFKTKNDTSLKLPVRKRYSSAMVVEFRSSNKMMDKSPAFGVLWLKDIPDEEEYSVKLPIWKGDLKRAEANCLEEYGDRVGEVEMKLKFWDGLSGYHSGLASKDANLADIMEVLDTTFDNDDDVDEVEGSREAADGSSSSSDDEERSEDGKRGTVGQIKDYKKDAKQLHRRNRGLMQWKAPRTANWMMNKVEHGEDRLTGLFKHRSRESGIETEV</sequence>
<evidence type="ECO:0000256" key="7">
    <source>
        <dbReference type="ARBA" id="ARBA00022989"/>
    </source>
</evidence>
<feature type="transmembrane region" description="Helical" evidence="13">
    <location>
        <begin position="244"/>
        <end position="266"/>
    </location>
</feature>
<evidence type="ECO:0000256" key="5">
    <source>
        <dbReference type="ARBA" id="ARBA00022737"/>
    </source>
</evidence>
<organism evidence="16 17">
    <name type="scientific">Rhizodiscina lignyota</name>
    <dbReference type="NCBI Taxonomy" id="1504668"/>
    <lineage>
        <taxon>Eukaryota</taxon>
        <taxon>Fungi</taxon>
        <taxon>Dikarya</taxon>
        <taxon>Ascomycota</taxon>
        <taxon>Pezizomycotina</taxon>
        <taxon>Dothideomycetes</taxon>
        <taxon>Pleosporomycetidae</taxon>
        <taxon>Aulographales</taxon>
        <taxon>Rhizodiscinaceae</taxon>
        <taxon>Rhizodiscina</taxon>
    </lineage>
</organism>
<feature type="compositionally biased region" description="Basic and acidic residues" evidence="12">
    <location>
        <begin position="176"/>
        <end position="186"/>
    </location>
</feature>
<dbReference type="GO" id="GO:0006869">
    <property type="term" value="P:lipid transport"/>
    <property type="evidence" value="ECO:0007669"/>
    <property type="project" value="UniProtKB-KW"/>
</dbReference>
<accession>A0A9P4IFQ9</accession>
<dbReference type="Gene3D" id="2.60.40.150">
    <property type="entry name" value="C2 domain"/>
    <property type="match status" value="2"/>
</dbReference>
<dbReference type="InterPro" id="IPR031468">
    <property type="entry name" value="SMP_LBD"/>
</dbReference>
<keyword evidence="3" id="KW-0597">Phosphoprotein</keyword>
<dbReference type="CDD" id="cd04041">
    <property type="entry name" value="C2A_fungal"/>
    <property type="match status" value="1"/>
</dbReference>
<dbReference type="AlphaFoldDB" id="A0A9P4IFQ9"/>
<protein>
    <recommendedName>
        <fullName evidence="18">Meiotically up-regulated gene 190 protein</fullName>
    </recommendedName>
</protein>
<evidence type="ECO:0000256" key="9">
    <source>
        <dbReference type="ARBA" id="ARBA00023121"/>
    </source>
</evidence>
<dbReference type="InterPro" id="IPR037765">
    <property type="entry name" value="C2B_Tricalbin"/>
</dbReference>
<dbReference type="SUPFAM" id="SSF49562">
    <property type="entry name" value="C2 domain (Calcium/lipid-binding domain, CaLB)"/>
    <property type="match status" value="2"/>
</dbReference>
<dbReference type="GO" id="GO:0005789">
    <property type="term" value="C:endoplasmic reticulum membrane"/>
    <property type="evidence" value="ECO:0007669"/>
    <property type="project" value="UniProtKB-SubCell"/>
</dbReference>
<dbReference type="PROSITE" id="PS50004">
    <property type="entry name" value="C2"/>
    <property type="match status" value="2"/>
</dbReference>
<evidence type="ECO:0000313" key="16">
    <source>
        <dbReference type="EMBL" id="KAF2098498.1"/>
    </source>
</evidence>
<proteinExistence type="predicted"/>
<keyword evidence="4 13" id="KW-0812">Transmembrane</keyword>